<evidence type="ECO:0000256" key="1">
    <source>
        <dbReference type="ARBA" id="ARBA00012528"/>
    </source>
</evidence>
<dbReference type="InterPro" id="IPR000160">
    <property type="entry name" value="GGDEF_dom"/>
</dbReference>
<protein>
    <recommendedName>
        <fullName evidence="1">diguanylate cyclase</fullName>
        <ecNumber evidence="1">2.7.7.65</ecNumber>
    </recommendedName>
</protein>
<keyword evidence="6" id="KW-1185">Reference proteome</keyword>
<dbReference type="GO" id="GO:1902201">
    <property type="term" value="P:negative regulation of bacterial-type flagellum-dependent cell motility"/>
    <property type="evidence" value="ECO:0007669"/>
    <property type="project" value="TreeGrafter"/>
</dbReference>
<dbReference type="AlphaFoldDB" id="A0A4R5PH35"/>
<organism evidence="5 6">
    <name type="scientific">Pseudohoeflea suaedae</name>
    <dbReference type="NCBI Taxonomy" id="877384"/>
    <lineage>
        <taxon>Bacteria</taxon>
        <taxon>Pseudomonadati</taxon>
        <taxon>Pseudomonadota</taxon>
        <taxon>Alphaproteobacteria</taxon>
        <taxon>Hyphomicrobiales</taxon>
        <taxon>Rhizobiaceae</taxon>
        <taxon>Pseudohoeflea</taxon>
    </lineage>
</organism>
<dbReference type="SUPFAM" id="SSF55073">
    <property type="entry name" value="Nucleotide cyclase"/>
    <property type="match status" value="1"/>
</dbReference>
<keyword evidence="3" id="KW-0472">Membrane</keyword>
<name>A0A4R5PH35_9HYPH</name>
<feature type="domain" description="GGDEF" evidence="4">
    <location>
        <begin position="128"/>
        <end position="259"/>
    </location>
</feature>
<dbReference type="PANTHER" id="PTHR45138:SF9">
    <property type="entry name" value="DIGUANYLATE CYCLASE DGCM-RELATED"/>
    <property type="match status" value="1"/>
</dbReference>
<sequence length="259" mass="28766">MGLHKAEIFFFVLLFLIGFAGISSFMAWSTASELQTVDDNIIPVLKYNYMSMVLTGLSIACSVLLIYPTIKVGVAERSRLRDMTASLSIRSETLEQAAVTDALTGLHNRRYFDDALREYLEAFALIETPVGMILLDLDHFKSVNDTYGHNIGDEVLREVALCMQDFTRYHDVVARLGGEEFAVLSPNITERQIFELAERIRRAIAQIAVEAGAVSINVTVSAGIAIWDGKETGEELYSRADKQLYAAKRNGRNQVCTAA</sequence>
<evidence type="ECO:0000313" key="5">
    <source>
        <dbReference type="EMBL" id="TDH34207.1"/>
    </source>
</evidence>
<dbReference type="InterPro" id="IPR050469">
    <property type="entry name" value="Diguanylate_Cyclase"/>
</dbReference>
<dbReference type="InterPro" id="IPR029787">
    <property type="entry name" value="Nucleotide_cyclase"/>
</dbReference>
<reference evidence="5 6" key="1">
    <citation type="journal article" date="2013" name="Int. J. Syst. Evol. Microbiol.">
        <title>Hoeflea suaedae sp. nov., an endophytic bacterium isolated from the root of the halophyte Suaeda maritima.</title>
        <authorList>
            <person name="Chung E.J."/>
            <person name="Park J.A."/>
            <person name="Pramanik P."/>
            <person name="Bibi F."/>
            <person name="Jeon C.O."/>
            <person name="Chung Y.R."/>
        </authorList>
    </citation>
    <scope>NUCLEOTIDE SEQUENCE [LARGE SCALE GENOMIC DNA]</scope>
    <source>
        <strain evidence="5 6">YC6898</strain>
    </source>
</reference>
<dbReference type="EC" id="2.7.7.65" evidence="1"/>
<dbReference type="Gene3D" id="3.30.70.270">
    <property type="match status" value="1"/>
</dbReference>
<dbReference type="SMART" id="SM00267">
    <property type="entry name" value="GGDEF"/>
    <property type="match status" value="1"/>
</dbReference>
<dbReference type="InterPro" id="IPR043128">
    <property type="entry name" value="Rev_trsase/Diguanyl_cyclase"/>
</dbReference>
<evidence type="ECO:0000259" key="4">
    <source>
        <dbReference type="PROSITE" id="PS50887"/>
    </source>
</evidence>
<keyword evidence="3" id="KW-1133">Transmembrane helix</keyword>
<evidence type="ECO:0000313" key="6">
    <source>
        <dbReference type="Proteomes" id="UP000295131"/>
    </source>
</evidence>
<feature type="transmembrane region" description="Helical" evidence="3">
    <location>
        <begin position="7"/>
        <end position="29"/>
    </location>
</feature>
<dbReference type="EMBL" id="SMSI01000004">
    <property type="protein sequence ID" value="TDH34207.1"/>
    <property type="molecule type" value="Genomic_DNA"/>
</dbReference>
<dbReference type="GO" id="GO:0043709">
    <property type="term" value="P:cell adhesion involved in single-species biofilm formation"/>
    <property type="evidence" value="ECO:0007669"/>
    <property type="project" value="TreeGrafter"/>
</dbReference>
<comment type="caution">
    <text evidence="5">The sequence shown here is derived from an EMBL/GenBank/DDBJ whole genome shotgun (WGS) entry which is preliminary data.</text>
</comment>
<dbReference type="GO" id="GO:0005886">
    <property type="term" value="C:plasma membrane"/>
    <property type="evidence" value="ECO:0007669"/>
    <property type="project" value="TreeGrafter"/>
</dbReference>
<dbReference type="OrthoDB" id="9812260at2"/>
<dbReference type="CDD" id="cd01949">
    <property type="entry name" value="GGDEF"/>
    <property type="match status" value="1"/>
</dbReference>
<dbReference type="Proteomes" id="UP000295131">
    <property type="component" value="Unassembled WGS sequence"/>
</dbReference>
<dbReference type="PROSITE" id="PS50887">
    <property type="entry name" value="GGDEF"/>
    <property type="match status" value="1"/>
</dbReference>
<evidence type="ECO:0000256" key="3">
    <source>
        <dbReference type="SAM" id="Phobius"/>
    </source>
</evidence>
<dbReference type="Pfam" id="PF00990">
    <property type="entry name" value="GGDEF"/>
    <property type="match status" value="1"/>
</dbReference>
<feature type="transmembrane region" description="Helical" evidence="3">
    <location>
        <begin position="49"/>
        <end position="70"/>
    </location>
</feature>
<keyword evidence="3" id="KW-0812">Transmembrane</keyword>
<comment type="catalytic activity">
    <reaction evidence="2">
        <text>2 GTP = 3',3'-c-di-GMP + 2 diphosphate</text>
        <dbReference type="Rhea" id="RHEA:24898"/>
        <dbReference type="ChEBI" id="CHEBI:33019"/>
        <dbReference type="ChEBI" id="CHEBI:37565"/>
        <dbReference type="ChEBI" id="CHEBI:58805"/>
        <dbReference type="EC" id="2.7.7.65"/>
    </reaction>
</comment>
<dbReference type="FunFam" id="3.30.70.270:FF:000001">
    <property type="entry name" value="Diguanylate cyclase domain protein"/>
    <property type="match status" value="1"/>
</dbReference>
<dbReference type="RefSeq" id="WP_133285553.1">
    <property type="nucleotide sequence ID" value="NZ_SMSI01000004.1"/>
</dbReference>
<proteinExistence type="predicted"/>
<evidence type="ECO:0000256" key="2">
    <source>
        <dbReference type="ARBA" id="ARBA00034247"/>
    </source>
</evidence>
<gene>
    <name evidence="5" type="ORF">E2A64_16125</name>
</gene>
<accession>A0A4R5PH35</accession>
<dbReference type="PANTHER" id="PTHR45138">
    <property type="entry name" value="REGULATORY COMPONENTS OF SENSORY TRANSDUCTION SYSTEM"/>
    <property type="match status" value="1"/>
</dbReference>
<dbReference type="GO" id="GO:0052621">
    <property type="term" value="F:diguanylate cyclase activity"/>
    <property type="evidence" value="ECO:0007669"/>
    <property type="project" value="UniProtKB-EC"/>
</dbReference>
<dbReference type="NCBIfam" id="TIGR00254">
    <property type="entry name" value="GGDEF"/>
    <property type="match status" value="1"/>
</dbReference>